<dbReference type="InParanoid" id="A0A132B523"/>
<evidence type="ECO:0000313" key="3">
    <source>
        <dbReference type="Proteomes" id="UP000070700"/>
    </source>
</evidence>
<dbReference type="EMBL" id="KQ947440">
    <property type="protein sequence ID" value="KUJ07343.1"/>
    <property type="molecule type" value="Genomic_DNA"/>
</dbReference>
<gene>
    <name evidence="2" type="ORF">LY89DRAFT_742976</name>
</gene>
<dbReference type="Proteomes" id="UP000070700">
    <property type="component" value="Unassembled WGS sequence"/>
</dbReference>
<proteinExistence type="predicted"/>
<reference evidence="2 3" key="1">
    <citation type="submission" date="2015-10" db="EMBL/GenBank/DDBJ databases">
        <title>Full genome of DAOMC 229536 Phialocephala scopiformis, a fungal endophyte of spruce producing the potent anti-insectan compound rugulosin.</title>
        <authorList>
            <consortium name="DOE Joint Genome Institute"/>
            <person name="Walker A.K."/>
            <person name="Frasz S.L."/>
            <person name="Seifert K.A."/>
            <person name="Miller J.D."/>
            <person name="Mondo S.J."/>
            <person name="Labutti K."/>
            <person name="Lipzen A."/>
            <person name="Dockter R."/>
            <person name="Kennedy M."/>
            <person name="Grigoriev I.V."/>
            <person name="Spatafora J.W."/>
        </authorList>
    </citation>
    <scope>NUCLEOTIDE SEQUENCE [LARGE SCALE GENOMIC DNA]</scope>
    <source>
        <strain evidence="2 3">CBS 120377</strain>
    </source>
</reference>
<organism evidence="2 3">
    <name type="scientific">Mollisia scopiformis</name>
    <name type="common">Conifer needle endophyte fungus</name>
    <name type="synonym">Phialocephala scopiformis</name>
    <dbReference type="NCBI Taxonomy" id="149040"/>
    <lineage>
        <taxon>Eukaryota</taxon>
        <taxon>Fungi</taxon>
        <taxon>Dikarya</taxon>
        <taxon>Ascomycota</taxon>
        <taxon>Pezizomycotina</taxon>
        <taxon>Leotiomycetes</taxon>
        <taxon>Helotiales</taxon>
        <taxon>Mollisiaceae</taxon>
        <taxon>Mollisia</taxon>
    </lineage>
</organism>
<accession>A0A132B523</accession>
<dbReference type="KEGG" id="psco:LY89DRAFT_742976"/>
<feature type="region of interest" description="Disordered" evidence="1">
    <location>
        <begin position="73"/>
        <end position="100"/>
    </location>
</feature>
<feature type="compositionally biased region" description="Low complexity" evidence="1">
    <location>
        <begin position="80"/>
        <end position="100"/>
    </location>
</feature>
<dbReference type="RefSeq" id="XP_018061698.1">
    <property type="nucleotide sequence ID" value="XM_018220903.1"/>
</dbReference>
<protein>
    <submittedName>
        <fullName evidence="2">Uncharacterized protein</fullName>
    </submittedName>
</protein>
<evidence type="ECO:0000313" key="2">
    <source>
        <dbReference type="EMBL" id="KUJ07343.1"/>
    </source>
</evidence>
<keyword evidence="3" id="KW-1185">Reference proteome</keyword>
<name>A0A132B523_MOLSC</name>
<sequence>MNSNEHFHLRTQVPPKFSLRPPYLEASTGKISAFLELPMALANLDVSKPQTSLALGHKMIMFQNLWDNVGGLSPNDERAPAATPAATAAAPPAAAAAADPPAAAAANSGTLFSYFPILTVKRILNVFGSPSSPKEMTNICKAIKNR</sequence>
<dbReference type="AlphaFoldDB" id="A0A132B523"/>
<evidence type="ECO:0000256" key="1">
    <source>
        <dbReference type="SAM" id="MobiDB-lite"/>
    </source>
</evidence>
<dbReference type="GeneID" id="28830629"/>